<evidence type="ECO:0000313" key="3">
    <source>
        <dbReference type="EMBL" id="OAD04713.1"/>
    </source>
</evidence>
<evidence type="ECO:0000313" key="4">
    <source>
        <dbReference type="Proteomes" id="UP000077051"/>
    </source>
</evidence>
<dbReference type="AlphaFoldDB" id="A0A168MCF4"/>
<evidence type="ECO:0000259" key="2">
    <source>
        <dbReference type="PROSITE" id="PS00028"/>
    </source>
</evidence>
<dbReference type="SMART" id="SM00355">
    <property type="entry name" value="ZnF_C2H2"/>
    <property type="match status" value="2"/>
</dbReference>
<dbReference type="OrthoDB" id="10405312at2759"/>
<dbReference type="VEuPathDB" id="FungiDB:MUCCIDRAFT_79814"/>
<keyword evidence="4" id="KW-1185">Reference proteome</keyword>
<feature type="region of interest" description="Disordered" evidence="1">
    <location>
        <begin position="147"/>
        <end position="168"/>
    </location>
</feature>
<feature type="region of interest" description="Disordered" evidence="1">
    <location>
        <begin position="181"/>
        <end position="208"/>
    </location>
</feature>
<proteinExistence type="predicted"/>
<protein>
    <submittedName>
        <fullName evidence="3">C2H2-type zinc finger transcription factor</fullName>
    </submittedName>
</protein>
<reference evidence="3 4" key="1">
    <citation type="submission" date="2015-06" db="EMBL/GenBank/DDBJ databases">
        <title>Expansion of signal transduction pathways in fungi by whole-genome duplication.</title>
        <authorList>
            <consortium name="DOE Joint Genome Institute"/>
            <person name="Corrochano L.M."/>
            <person name="Kuo A."/>
            <person name="Marcet-Houben M."/>
            <person name="Polaino S."/>
            <person name="Salamov A."/>
            <person name="Villalobos J.M."/>
            <person name="Alvarez M.I."/>
            <person name="Avalos J."/>
            <person name="Benito E.P."/>
            <person name="Benoit I."/>
            <person name="Burger G."/>
            <person name="Camino L.P."/>
            <person name="Canovas D."/>
            <person name="Cerda-Olmedo E."/>
            <person name="Cheng J.-F."/>
            <person name="Dominguez A."/>
            <person name="Elias M."/>
            <person name="Eslava A.P."/>
            <person name="Glaser F."/>
            <person name="Grimwood J."/>
            <person name="Gutierrez G."/>
            <person name="Heitman J."/>
            <person name="Henrissat B."/>
            <person name="Iturriaga E.A."/>
            <person name="Lang B.F."/>
            <person name="Lavin J.L."/>
            <person name="Lee S."/>
            <person name="Li W."/>
            <person name="Lindquist E."/>
            <person name="Lopez-Garcia S."/>
            <person name="Luque E.M."/>
            <person name="Marcos A.T."/>
            <person name="Martin J."/>
            <person name="Mccluskey K."/>
            <person name="Medina H.R."/>
            <person name="Miralles-Duran A."/>
            <person name="Miyazaki A."/>
            <person name="Munoz-Torres E."/>
            <person name="Oguiza J.A."/>
            <person name="Ohm R."/>
            <person name="Olmedo M."/>
            <person name="Orejas M."/>
            <person name="Ortiz-Castellanos L."/>
            <person name="Pisabarro A.G."/>
            <person name="Rodriguez-Romero J."/>
            <person name="Ruiz-Herrera J."/>
            <person name="Ruiz-Vazquez R."/>
            <person name="Sanz C."/>
            <person name="Schackwitz W."/>
            <person name="Schmutz J."/>
            <person name="Shahriari M."/>
            <person name="Shelest E."/>
            <person name="Silva-Franco F."/>
            <person name="Soanes D."/>
            <person name="Syed K."/>
            <person name="Tagua V.G."/>
            <person name="Talbot N.J."/>
            <person name="Thon M."/>
            <person name="De Vries R.P."/>
            <person name="Wiebenga A."/>
            <person name="Yadav J.S."/>
            <person name="Braun E.L."/>
            <person name="Baker S."/>
            <person name="Garre V."/>
            <person name="Horwitz B."/>
            <person name="Torres-Martinez S."/>
            <person name="Idnurm A."/>
            <person name="Herrera-Estrella A."/>
            <person name="Gabaldon T."/>
            <person name="Grigoriev I.V."/>
        </authorList>
    </citation>
    <scope>NUCLEOTIDE SEQUENCE [LARGE SCALE GENOMIC DNA]</scope>
    <source>
        <strain evidence="3 4">CBS 277.49</strain>
    </source>
</reference>
<dbReference type="PROSITE" id="PS00028">
    <property type="entry name" value="ZINC_FINGER_C2H2_1"/>
    <property type="match status" value="1"/>
</dbReference>
<comment type="caution">
    <text evidence="3">The sequence shown here is derived from an EMBL/GenBank/DDBJ whole genome shotgun (WGS) entry which is preliminary data.</text>
</comment>
<organism evidence="3 4">
    <name type="scientific">Mucor lusitanicus CBS 277.49</name>
    <dbReference type="NCBI Taxonomy" id="747725"/>
    <lineage>
        <taxon>Eukaryota</taxon>
        <taxon>Fungi</taxon>
        <taxon>Fungi incertae sedis</taxon>
        <taxon>Mucoromycota</taxon>
        <taxon>Mucoromycotina</taxon>
        <taxon>Mucoromycetes</taxon>
        <taxon>Mucorales</taxon>
        <taxon>Mucorineae</taxon>
        <taxon>Mucoraceae</taxon>
        <taxon>Mucor</taxon>
    </lineage>
</organism>
<dbReference type="EMBL" id="AMYB01000003">
    <property type="protein sequence ID" value="OAD04713.1"/>
    <property type="molecule type" value="Genomic_DNA"/>
</dbReference>
<feature type="domain" description="C2H2-type" evidence="2">
    <location>
        <begin position="86"/>
        <end position="106"/>
    </location>
</feature>
<dbReference type="InterPro" id="IPR013087">
    <property type="entry name" value="Znf_C2H2_type"/>
</dbReference>
<sequence>MDPNDNRIIVQLVNTCFMCRQMHVTARDLNQHLYEVHDLPVWRYSRPEPAQIEMIPTEQYIYLNMLAPNFDSVPHHAAFVAIRHACSLCHFHYPTLERLFRHMEAHFRAQTQRDYDDESDQLNQSFDWFDTHFVPTEATEAVRRQQESAAAAAFANENRGFQTNDGTVDRQDFHASISVNENQDGDQQDIGHATSHTEDSQSSVDDVGHSKETVINGQQGLGLQGMNGEEEGGFINNRVLNSDRDIFLGPFIDGSNANLIDQPLFDAIAPQETVEEDTQDNNTVFKFVYLDNP</sequence>
<evidence type="ECO:0000256" key="1">
    <source>
        <dbReference type="SAM" id="MobiDB-lite"/>
    </source>
</evidence>
<gene>
    <name evidence="3" type="ORF">MUCCIDRAFT_79814</name>
</gene>
<name>A0A168MCF4_MUCCL</name>
<accession>A0A168MCF4</accession>
<dbReference type="Proteomes" id="UP000077051">
    <property type="component" value="Unassembled WGS sequence"/>
</dbReference>